<dbReference type="EC" id="3.6.1.40" evidence="4"/>
<feature type="domain" description="Ppx/GppA phosphatase N-terminal" evidence="3">
    <location>
        <begin position="32"/>
        <end position="305"/>
    </location>
</feature>
<dbReference type="Gene3D" id="3.30.420.150">
    <property type="entry name" value="Exopolyphosphatase. Domain 2"/>
    <property type="match status" value="1"/>
</dbReference>
<protein>
    <submittedName>
        <fullName evidence="4">Exopolyphosphatase/guanosine-5'-triphosphate, 3'-diphosphate pyrophosphatase</fullName>
        <ecNumber evidence="4">3.6.1.11</ecNumber>
        <ecNumber evidence="4">3.6.1.40</ecNumber>
    </submittedName>
</protein>
<dbReference type="Pfam" id="PF02541">
    <property type="entry name" value="Ppx-GppA"/>
    <property type="match status" value="1"/>
</dbReference>
<gene>
    <name evidence="4" type="ORF">FHX49_001167</name>
</gene>
<comment type="caution">
    <text evidence="4">The sequence shown here is derived from an EMBL/GenBank/DDBJ whole genome shotgun (WGS) entry which is preliminary data.</text>
</comment>
<dbReference type="EMBL" id="JACHWQ010000002">
    <property type="protein sequence ID" value="MBB2975601.1"/>
    <property type="molecule type" value="Genomic_DNA"/>
</dbReference>
<dbReference type="CDD" id="cd24056">
    <property type="entry name" value="ASKHA_NBD_MtPPX1-like"/>
    <property type="match status" value="1"/>
</dbReference>
<dbReference type="Proteomes" id="UP000529310">
    <property type="component" value="Unassembled WGS sequence"/>
</dbReference>
<dbReference type="PANTHER" id="PTHR30005:SF0">
    <property type="entry name" value="RETROGRADE REGULATION PROTEIN 2"/>
    <property type="match status" value="1"/>
</dbReference>
<reference evidence="4 5" key="1">
    <citation type="submission" date="2020-08" db="EMBL/GenBank/DDBJ databases">
        <title>Sequencing the genomes of 1000 actinobacteria strains.</title>
        <authorList>
            <person name="Klenk H.-P."/>
        </authorList>
    </citation>
    <scope>NUCLEOTIDE SEQUENCE [LARGE SCALE GENOMIC DNA]</scope>
    <source>
        <strain evidence="4 5">DSM 27099</strain>
    </source>
</reference>
<organism evidence="4 5">
    <name type="scientific">Microbacterium endophyticum</name>
    <dbReference type="NCBI Taxonomy" id="1526412"/>
    <lineage>
        <taxon>Bacteria</taxon>
        <taxon>Bacillati</taxon>
        <taxon>Actinomycetota</taxon>
        <taxon>Actinomycetes</taxon>
        <taxon>Micrococcales</taxon>
        <taxon>Microbacteriaceae</taxon>
        <taxon>Microbacterium</taxon>
    </lineage>
</organism>
<accession>A0A7W4V2D1</accession>
<dbReference type="GO" id="GO:0008894">
    <property type="term" value="F:guanosine-5'-triphosphate,3'-diphosphate diphosphatase activity"/>
    <property type="evidence" value="ECO:0007669"/>
    <property type="project" value="UniProtKB-EC"/>
</dbReference>
<dbReference type="InterPro" id="IPR050273">
    <property type="entry name" value="GppA/Ppx_hydrolase"/>
</dbReference>
<dbReference type="InterPro" id="IPR003695">
    <property type="entry name" value="Ppx_GppA_N"/>
</dbReference>
<keyword evidence="2 4" id="KW-0378">Hydrolase</keyword>
<evidence type="ECO:0000256" key="2">
    <source>
        <dbReference type="ARBA" id="ARBA00022801"/>
    </source>
</evidence>
<dbReference type="EC" id="3.6.1.11" evidence="4"/>
<keyword evidence="5" id="KW-1185">Reference proteome</keyword>
<proteinExistence type="inferred from homology"/>
<dbReference type="RefSeq" id="WP_165139430.1">
    <property type="nucleotide sequence ID" value="NZ_CP049255.1"/>
</dbReference>
<evidence type="ECO:0000313" key="4">
    <source>
        <dbReference type="EMBL" id="MBB2975601.1"/>
    </source>
</evidence>
<dbReference type="GO" id="GO:0004309">
    <property type="term" value="F:exopolyphosphatase activity"/>
    <property type="evidence" value="ECO:0007669"/>
    <property type="project" value="UniProtKB-EC"/>
</dbReference>
<name>A0A7W4V2D1_9MICO</name>
<dbReference type="PANTHER" id="PTHR30005">
    <property type="entry name" value="EXOPOLYPHOSPHATASE"/>
    <property type="match status" value="1"/>
</dbReference>
<dbReference type="FunFam" id="3.30.420.150:FF:000006">
    <property type="entry name" value="Ppx/GppA family phosphatase"/>
    <property type="match status" value="1"/>
</dbReference>
<dbReference type="AlphaFoldDB" id="A0A7W4V2D1"/>
<evidence type="ECO:0000256" key="1">
    <source>
        <dbReference type="ARBA" id="ARBA00007125"/>
    </source>
</evidence>
<evidence type="ECO:0000259" key="3">
    <source>
        <dbReference type="Pfam" id="PF02541"/>
    </source>
</evidence>
<sequence length="308" mass="33112">MRLGVLDIGSNTVNLLVADARTGVRPVTSTSFRQVLRLMRFLDATGAINPDGVAALEEAATLARQAAEREGVEAFLTIATSALREATNGPETIARVEAITGVPLQVLDGPGEARYTFLAIRRWFGWSAGNILMLDIGGGSLEVAAGADELPDVALSVPLGAGRVTVEFLPEDPPQAADIRRLRDHVREQLAPIRDALADRPQPDHIVGSSKTIRSLARLAGTTQPGWAEEDRLILTRSALKSWIPRMAAMPAEARQQLPGITPERTFQIVGGAVVLHATMKALGVDELEVSPWALREGVLLRYLETVD</sequence>
<dbReference type="Gene3D" id="3.30.420.40">
    <property type="match status" value="1"/>
</dbReference>
<dbReference type="InterPro" id="IPR043129">
    <property type="entry name" value="ATPase_NBD"/>
</dbReference>
<evidence type="ECO:0000313" key="5">
    <source>
        <dbReference type="Proteomes" id="UP000529310"/>
    </source>
</evidence>
<dbReference type="SUPFAM" id="SSF53067">
    <property type="entry name" value="Actin-like ATPase domain"/>
    <property type="match status" value="2"/>
</dbReference>
<comment type="similarity">
    <text evidence="1">Belongs to the GppA/Ppx family.</text>
</comment>